<keyword evidence="2" id="KW-1185">Reference proteome</keyword>
<dbReference type="RefSeq" id="WP_049720856.1">
    <property type="nucleotide sequence ID" value="NZ_CP012152.1"/>
</dbReference>
<comment type="caution">
    <text evidence="1">The sequence shown here is derived from an EMBL/GenBank/DDBJ whole genome shotgun (WGS) entry which is preliminary data.</text>
</comment>
<organism evidence="1 2">
    <name type="scientific">Anoxybacillus gonensis</name>
    <dbReference type="NCBI Taxonomy" id="198467"/>
    <lineage>
        <taxon>Bacteria</taxon>
        <taxon>Bacillati</taxon>
        <taxon>Bacillota</taxon>
        <taxon>Bacilli</taxon>
        <taxon>Bacillales</taxon>
        <taxon>Anoxybacillaceae</taxon>
        <taxon>Anoxybacillus</taxon>
    </lineage>
</organism>
<dbReference type="Gene3D" id="2.40.50.230">
    <property type="entry name" value="Gp5 N-terminal domain"/>
    <property type="match status" value="1"/>
</dbReference>
<gene>
    <name evidence="1" type="ORF">NBU54_03625</name>
</gene>
<evidence type="ECO:0000313" key="1">
    <source>
        <dbReference type="EMBL" id="MDO0876771.1"/>
    </source>
</evidence>
<dbReference type="EMBL" id="JAMOGB010000002">
    <property type="protein sequence ID" value="MDO0876771.1"/>
    <property type="molecule type" value="Genomic_DNA"/>
</dbReference>
<proteinExistence type="predicted"/>
<reference evidence="1" key="1">
    <citation type="submission" date="2022-05" db="EMBL/GenBank/DDBJ databases">
        <title>Genome-based reclassification of Anoxybacillus salavatliensis Cihan et al. as a later heterotypic synonym of Anoxybacillus gonensis Belduz et al. 2003.</title>
        <authorList>
            <person name="Inan Bektas K."/>
            <person name="Guler H.I."/>
            <person name="Belduz A.O."/>
            <person name="Canakci S."/>
        </authorList>
    </citation>
    <scope>NUCLEOTIDE SEQUENCE</scope>
    <source>
        <strain evidence="1">NCIMB 13933</strain>
    </source>
</reference>
<dbReference type="Proteomes" id="UP001176117">
    <property type="component" value="Unassembled WGS sequence"/>
</dbReference>
<sequence length="153" mass="16944">MYEKTGIVTSIYPDRCTARVKFEDSDDLISAELQIVVRGSLKNKDYWMPKVGEHVFCIFTKQKKGYILGSLYSEETPPPVTDESKRYMEFEDGTTIEYDTHTHTLSIQCTGTINIEATGNVNVKGDVIADGISLKNHTHMGVHGETSPPIGGG</sequence>
<name>A0AAW7TFS1_9BACL</name>
<dbReference type="NCBIfam" id="TIGR01644">
    <property type="entry name" value="phage_P2_V"/>
    <property type="match status" value="1"/>
</dbReference>
<dbReference type="InterPro" id="IPR037026">
    <property type="entry name" value="Vgr_OB-fold_dom_sf"/>
</dbReference>
<dbReference type="Gene3D" id="6.20.150.10">
    <property type="match status" value="1"/>
</dbReference>
<protein>
    <submittedName>
        <fullName evidence="1">Phage baseplate assembly protein V</fullName>
    </submittedName>
</protein>
<accession>A0AAW7TFS1</accession>
<dbReference type="InterPro" id="IPR013046">
    <property type="entry name" value="GpV/Gp45"/>
</dbReference>
<evidence type="ECO:0000313" key="2">
    <source>
        <dbReference type="Proteomes" id="UP001176117"/>
    </source>
</evidence>
<dbReference type="AlphaFoldDB" id="A0AAW7TFS1"/>